<dbReference type="GO" id="GO:0005615">
    <property type="term" value="C:extracellular space"/>
    <property type="evidence" value="ECO:0007669"/>
    <property type="project" value="TreeGrafter"/>
</dbReference>
<evidence type="ECO:0000256" key="3">
    <source>
        <dbReference type="ARBA" id="ARBA00023136"/>
    </source>
</evidence>
<keyword evidence="3" id="KW-0472">Membrane</keyword>
<dbReference type="Pfam" id="PF00129">
    <property type="entry name" value="MHC_I"/>
    <property type="match status" value="1"/>
</dbReference>
<organism evidence="7 8">
    <name type="scientific">Muntiacus reevesi</name>
    <name type="common">Reeves' muntjac</name>
    <name type="synonym">Cervus reevesi</name>
    <dbReference type="NCBI Taxonomy" id="9886"/>
    <lineage>
        <taxon>Eukaryota</taxon>
        <taxon>Metazoa</taxon>
        <taxon>Chordata</taxon>
        <taxon>Craniata</taxon>
        <taxon>Vertebrata</taxon>
        <taxon>Euteleostomi</taxon>
        <taxon>Mammalia</taxon>
        <taxon>Eutheria</taxon>
        <taxon>Laurasiatheria</taxon>
        <taxon>Artiodactyla</taxon>
        <taxon>Ruminantia</taxon>
        <taxon>Pecora</taxon>
        <taxon>Cervidae</taxon>
        <taxon>Muntiacinae</taxon>
        <taxon>Muntiacus</taxon>
    </lineage>
</organism>
<keyword evidence="5" id="KW-0325">Glycoprotein</keyword>
<dbReference type="SUPFAM" id="SSF54452">
    <property type="entry name" value="MHC antigen-recognition domain"/>
    <property type="match status" value="1"/>
</dbReference>
<dbReference type="FunFam" id="3.30.500.10:FF:000004">
    <property type="entry name" value="Retinoic acid early-inducible protein 1-beta"/>
    <property type="match status" value="1"/>
</dbReference>
<feature type="domain" description="MHC class I-like antigen recognition-like" evidence="6">
    <location>
        <begin position="44"/>
        <end position="214"/>
    </location>
</feature>
<evidence type="ECO:0000256" key="5">
    <source>
        <dbReference type="ARBA" id="ARBA00023180"/>
    </source>
</evidence>
<evidence type="ECO:0000256" key="2">
    <source>
        <dbReference type="ARBA" id="ARBA00022729"/>
    </source>
</evidence>
<dbReference type="AlphaFoldDB" id="A0A5J5MIZ3"/>
<dbReference type="PANTHER" id="PTHR16675">
    <property type="entry name" value="MHC CLASS I-RELATED"/>
    <property type="match status" value="1"/>
</dbReference>
<dbReference type="Gene3D" id="3.30.500.10">
    <property type="entry name" value="MHC class I-like antigen recognition-like"/>
    <property type="match status" value="1"/>
</dbReference>
<evidence type="ECO:0000313" key="8">
    <source>
        <dbReference type="Proteomes" id="UP000326062"/>
    </source>
</evidence>
<dbReference type="InterPro" id="IPR011161">
    <property type="entry name" value="MHC_I-like_Ag-recog"/>
</dbReference>
<dbReference type="PANTHER" id="PTHR16675:SF1">
    <property type="entry name" value="UL16 BINDING PROTEIN 21"/>
    <property type="match status" value="1"/>
</dbReference>
<dbReference type="GO" id="GO:0006955">
    <property type="term" value="P:immune response"/>
    <property type="evidence" value="ECO:0007669"/>
    <property type="project" value="TreeGrafter"/>
</dbReference>
<accession>A0A5J5MIZ3</accession>
<keyword evidence="8" id="KW-1185">Reference proteome</keyword>
<dbReference type="EMBL" id="VCEB01000003">
    <property type="protein sequence ID" value="KAB0380079.1"/>
    <property type="molecule type" value="Genomic_DNA"/>
</dbReference>
<evidence type="ECO:0000256" key="1">
    <source>
        <dbReference type="ARBA" id="ARBA00004370"/>
    </source>
</evidence>
<comment type="caution">
    <text evidence="7">The sequence shown here is derived from an EMBL/GenBank/DDBJ whole genome shotgun (WGS) entry which is preliminary data.</text>
</comment>
<proteinExistence type="predicted"/>
<dbReference type="InterPro" id="IPR050208">
    <property type="entry name" value="MHC_class-I_related"/>
</dbReference>
<dbReference type="InterPro" id="IPR011162">
    <property type="entry name" value="MHC_I/II-like_Ag-recog"/>
</dbReference>
<dbReference type="GO" id="GO:0009897">
    <property type="term" value="C:external side of plasma membrane"/>
    <property type="evidence" value="ECO:0007669"/>
    <property type="project" value="TreeGrafter"/>
</dbReference>
<evidence type="ECO:0000259" key="6">
    <source>
        <dbReference type="Pfam" id="PF00129"/>
    </source>
</evidence>
<gene>
    <name evidence="7" type="ORF">FD755_007863</name>
</gene>
<reference evidence="7 8" key="1">
    <citation type="submission" date="2019-06" db="EMBL/GenBank/DDBJ databases">
        <title>Discovery of a novel chromosome fission-fusion reversal in muntjac.</title>
        <authorList>
            <person name="Mudd A.B."/>
            <person name="Bredeson J.V."/>
            <person name="Baum R."/>
            <person name="Hockemeyer D."/>
            <person name="Rokhsar D.S."/>
        </authorList>
    </citation>
    <scope>NUCLEOTIDE SEQUENCE [LARGE SCALE GENOMIC DNA]</scope>
    <source>
        <strain evidence="7">UCam_UCB_Mr</strain>
        <tissue evidence="7">Fibroblast cell line</tissue>
    </source>
</reference>
<dbReference type="InterPro" id="IPR037055">
    <property type="entry name" value="MHC_I-like_Ag-recog_sf"/>
</dbReference>
<evidence type="ECO:0000313" key="7">
    <source>
        <dbReference type="EMBL" id="KAB0380079.1"/>
    </source>
</evidence>
<dbReference type="Proteomes" id="UP000326062">
    <property type="component" value="Chromosome 3"/>
</dbReference>
<evidence type="ECO:0000256" key="4">
    <source>
        <dbReference type="ARBA" id="ARBA00023157"/>
    </source>
</evidence>
<keyword evidence="4" id="KW-1015">Disulfide bond</keyword>
<name>A0A5J5MIZ3_MUNRE</name>
<comment type="subcellular location">
    <subcellularLocation>
        <location evidence="1">Membrane</location>
    </subcellularLocation>
</comment>
<dbReference type="GO" id="GO:0002476">
    <property type="term" value="P:antigen processing and presentation of endogenous peptide antigen via MHC class Ib"/>
    <property type="evidence" value="ECO:0007669"/>
    <property type="project" value="TreeGrafter"/>
</dbReference>
<dbReference type="GO" id="GO:0002486">
    <property type="term" value="P:antigen processing and presentation of endogenous peptide antigen via MHC class I via ER pathway, TAP-independent"/>
    <property type="evidence" value="ECO:0007669"/>
    <property type="project" value="TreeGrafter"/>
</dbReference>
<sequence length="329" mass="36785">MYNYRNQWPHWELNGDRIGMILLQPWRGCRLDHPMSQHRTLCNAHSLCYNFTIDSQPGPGEPWCVVQGQVDGNVFLLYDCGGAKIQSTSPLGEEVKTTNTWETQTETLRDIGNFLKGQLSDLILEKHTARGPLTLQARMTCWCEENGHIGGSWQFSLNGQMCLLFDSENGRWSMDHSGWSHMKEKWENDRAGNEFLKRVSMGDCRTWCKNFMVRWEEMLKSAASPTTGPSAVQPRSTAIRLTAGITAGVMLLPGSPNRCSSASGLSLCLAALVLLLSTLEPGDQMQEFGACLPVVMTSGCTVSCLLSHLVNRLLSLFFPPTYFTSFSWC</sequence>
<dbReference type="GO" id="GO:0001916">
    <property type="term" value="P:positive regulation of T cell mediated cytotoxicity"/>
    <property type="evidence" value="ECO:0007669"/>
    <property type="project" value="TreeGrafter"/>
</dbReference>
<protein>
    <recommendedName>
        <fullName evidence="6">MHC class I-like antigen recognition-like domain-containing protein</fullName>
    </recommendedName>
</protein>
<keyword evidence="2" id="KW-0732">Signal</keyword>